<evidence type="ECO:0000256" key="1">
    <source>
        <dbReference type="SAM" id="MobiDB-lite"/>
    </source>
</evidence>
<dbReference type="Pfam" id="PF11204">
    <property type="entry name" value="DUF2985"/>
    <property type="match status" value="1"/>
</dbReference>
<keyword evidence="2" id="KW-1133">Transmembrane helix</keyword>
<dbReference type="EMBL" id="KN880513">
    <property type="protein sequence ID" value="KIY67942.1"/>
    <property type="molecule type" value="Genomic_DNA"/>
</dbReference>
<name>A0A0D7BBN9_9AGAR</name>
<evidence type="ECO:0000313" key="3">
    <source>
        <dbReference type="EMBL" id="KIY67942.1"/>
    </source>
</evidence>
<proteinExistence type="predicted"/>
<feature type="compositionally biased region" description="Polar residues" evidence="1">
    <location>
        <begin position="42"/>
        <end position="60"/>
    </location>
</feature>
<organism evidence="3 4">
    <name type="scientific">Cylindrobasidium torrendii FP15055 ss-10</name>
    <dbReference type="NCBI Taxonomy" id="1314674"/>
    <lineage>
        <taxon>Eukaryota</taxon>
        <taxon>Fungi</taxon>
        <taxon>Dikarya</taxon>
        <taxon>Basidiomycota</taxon>
        <taxon>Agaricomycotina</taxon>
        <taxon>Agaricomycetes</taxon>
        <taxon>Agaricomycetidae</taxon>
        <taxon>Agaricales</taxon>
        <taxon>Marasmiineae</taxon>
        <taxon>Physalacriaceae</taxon>
        <taxon>Cylindrobasidium</taxon>
    </lineage>
</organism>
<evidence type="ECO:0000256" key="2">
    <source>
        <dbReference type="SAM" id="Phobius"/>
    </source>
</evidence>
<feature type="transmembrane region" description="Helical" evidence="2">
    <location>
        <begin position="454"/>
        <end position="471"/>
    </location>
</feature>
<keyword evidence="4" id="KW-1185">Reference proteome</keyword>
<accession>A0A0D7BBN9</accession>
<evidence type="ECO:0000313" key="4">
    <source>
        <dbReference type="Proteomes" id="UP000054007"/>
    </source>
</evidence>
<reference evidence="3 4" key="1">
    <citation type="journal article" date="2015" name="Fungal Genet. Biol.">
        <title>Evolution of novel wood decay mechanisms in Agaricales revealed by the genome sequences of Fistulina hepatica and Cylindrobasidium torrendii.</title>
        <authorList>
            <person name="Floudas D."/>
            <person name="Held B.W."/>
            <person name="Riley R."/>
            <person name="Nagy L.G."/>
            <person name="Koehler G."/>
            <person name="Ransdell A.S."/>
            <person name="Younus H."/>
            <person name="Chow J."/>
            <person name="Chiniquy J."/>
            <person name="Lipzen A."/>
            <person name="Tritt A."/>
            <person name="Sun H."/>
            <person name="Haridas S."/>
            <person name="LaButti K."/>
            <person name="Ohm R.A."/>
            <person name="Kues U."/>
            <person name="Blanchette R.A."/>
            <person name="Grigoriev I.V."/>
            <person name="Minto R.E."/>
            <person name="Hibbett D.S."/>
        </authorList>
    </citation>
    <scope>NUCLEOTIDE SEQUENCE [LARGE SCALE GENOMIC DNA]</scope>
    <source>
        <strain evidence="3 4">FP15055 ss-10</strain>
    </source>
</reference>
<feature type="region of interest" description="Disordered" evidence="1">
    <location>
        <begin position="1"/>
        <end position="134"/>
    </location>
</feature>
<dbReference type="Proteomes" id="UP000054007">
    <property type="component" value="Unassembled WGS sequence"/>
</dbReference>
<dbReference type="InterPro" id="IPR021369">
    <property type="entry name" value="DUF2985"/>
</dbReference>
<feature type="transmembrane region" description="Helical" evidence="2">
    <location>
        <begin position="272"/>
        <end position="295"/>
    </location>
</feature>
<feature type="compositionally biased region" description="Polar residues" evidence="1">
    <location>
        <begin position="92"/>
        <end position="101"/>
    </location>
</feature>
<dbReference type="AlphaFoldDB" id="A0A0D7BBN9"/>
<keyword evidence="2" id="KW-0472">Membrane</keyword>
<gene>
    <name evidence="3" type="ORF">CYLTODRAFT_422066</name>
</gene>
<dbReference type="PANTHER" id="PTHR35872:SF2">
    <property type="entry name" value="INTEGRAL MEMBRANE PROTEIN (AFU_ORTHOLOGUE AFUA_5G07110)"/>
    <property type="match status" value="1"/>
</dbReference>
<evidence type="ECO:0008006" key="5">
    <source>
        <dbReference type="Google" id="ProtNLM"/>
    </source>
</evidence>
<dbReference type="STRING" id="1314674.A0A0D7BBN9"/>
<feature type="transmembrane region" description="Helical" evidence="2">
    <location>
        <begin position="418"/>
        <end position="442"/>
    </location>
</feature>
<dbReference type="OrthoDB" id="3365211at2759"/>
<dbReference type="PANTHER" id="PTHR35872">
    <property type="entry name" value="INTEGRAL MEMBRANE PROTEIN (AFU_ORTHOLOGUE AFUA_5G07110)"/>
    <property type="match status" value="1"/>
</dbReference>
<protein>
    <recommendedName>
        <fullName evidence="5">Integral membrane protein</fullName>
    </recommendedName>
</protein>
<keyword evidence="2" id="KW-0812">Transmembrane</keyword>
<sequence>MPSVRIKRSQYSTLRDGAERPVSAGSQLGRRLSDVFRRSGSPDPQITDQHEPSPSTTSPRVESPMLRKLDPPPSPTTRRGRPRAGSRVQDHCMSQASSVLPTASPGLLRNERSTTSFINDRRTASPPRTDTVYTLQGPTTDIQYRQDGPPGSPRLVDRALSVSSADEASFQSYAPLDDHHHDQIVEHLDAIDPQVATVSNMTNAANAIIFPPMSWYKRKPVLVLPDPPKGQDEERDGKLDDALDRHVNDVLQRPSKVRRSLMGLWSFLKTPMGVLTAIYGFCVVFWGAAIVLFLGKLINLHNDNLQGFWVEVSSQVVNGLFTVTGIGLIPSRVLDTYRVYWIWHYKRKTRQLRKKARLPPLFDEDDLPDPMYDPNYVHVLTNDEQYDLHRQQVKFQHHQTWYRPHGTATHRAFPINTALLICLLNDGNSFFQILLCACMWSMNRFQRPPWTTGTLIPASFLCGIGSAVYIARGSAKTRRTKDVAKRLREALTKSEEPYANTSTAALARVDEQEKTTGSRLANHMTFSAMDTAAEKQQAGP</sequence>